<reference evidence="1 2" key="1">
    <citation type="submission" date="2021-12" db="EMBL/GenBank/DDBJ databases">
        <title>Genome sequencing of bacteria with rrn-lacking chromosome and rrn-plasmid.</title>
        <authorList>
            <person name="Anda M."/>
            <person name="Iwasaki W."/>
        </authorList>
    </citation>
    <scope>NUCLEOTIDE SEQUENCE [LARGE SCALE GENOMIC DNA]</scope>
    <source>
        <strain evidence="1 2">NBRC 101262</strain>
        <plasmid evidence="1 2">pPP2</plasmid>
    </source>
</reference>
<keyword evidence="1" id="KW-0614">Plasmid</keyword>
<protein>
    <submittedName>
        <fullName evidence="1">Uncharacterized protein</fullName>
    </submittedName>
</protein>
<dbReference type="RefSeq" id="WP_338398669.1">
    <property type="nucleotide sequence ID" value="NZ_AP025294.1"/>
</dbReference>
<evidence type="ECO:0000313" key="1">
    <source>
        <dbReference type="EMBL" id="BDD01355.1"/>
    </source>
</evidence>
<evidence type="ECO:0000313" key="2">
    <source>
        <dbReference type="Proteomes" id="UP001354989"/>
    </source>
</evidence>
<organism evidence="1 2">
    <name type="scientific">Persicobacter psychrovividus</name>
    <dbReference type="NCBI Taxonomy" id="387638"/>
    <lineage>
        <taxon>Bacteria</taxon>
        <taxon>Pseudomonadati</taxon>
        <taxon>Bacteroidota</taxon>
        <taxon>Cytophagia</taxon>
        <taxon>Cytophagales</taxon>
        <taxon>Persicobacteraceae</taxon>
        <taxon>Persicobacter</taxon>
    </lineage>
</organism>
<keyword evidence="2" id="KW-1185">Reference proteome</keyword>
<dbReference type="EMBL" id="AP025294">
    <property type="protein sequence ID" value="BDD01355.1"/>
    <property type="molecule type" value="Genomic_DNA"/>
</dbReference>
<dbReference type="Proteomes" id="UP001354989">
    <property type="component" value="Plasmid pPP2"/>
</dbReference>
<accession>A0ABM7VKG0</accession>
<sequence>MKKSKELNIKITHQEATLIFSALAKRPFEEVFELIGKLNFQITEQSSKEV</sequence>
<geneLocation type="plasmid" evidence="1 2">
    <name>pPP2</name>
</geneLocation>
<name>A0ABM7VKG0_9BACT</name>
<proteinExistence type="predicted"/>
<gene>
    <name evidence="1" type="ORF">PEPS_36350</name>
</gene>